<proteinExistence type="predicted"/>
<dbReference type="SUPFAM" id="SSF88697">
    <property type="entry name" value="PUA domain-like"/>
    <property type="match status" value="1"/>
</dbReference>
<dbReference type="InterPro" id="IPR003111">
    <property type="entry name" value="Lon_prtase_N"/>
</dbReference>
<dbReference type="Proteomes" id="UP000219050">
    <property type="component" value="Chromosome"/>
</dbReference>
<evidence type="ECO:0000259" key="1">
    <source>
        <dbReference type="PROSITE" id="PS51787"/>
    </source>
</evidence>
<accession>A0A291LWG7</accession>
<dbReference type="EMBL" id="CP021404">
    <property type="protein sequence ID" value="ATI41049.1"/>
    <property type="molecule type" value="Genomic_DNA"/>
</dbReference>
<dbReference type="PROSITE" id="PS51787">
    <property type="entry name" value="LON_N"/>
    <property type="match status" value="1"/>
</dbReference>
<sequence length="213" mass="24097">MFSAADLPASIPVFPLPGALLLPRARLPLHIFEPRYLAMLDDTLKTSHRLIGMVQPLQTPEGRKNRLHRIGCAGRVTGFSETEDGRYMITLSGISRFRMLREVEGFAPYLKADADWAGFDRDLGRTEHDPDLDRDAFLGLLGRYFAAQELNTDWDSLHEADEELLINSISMLCPFDVEDKQALLEAPDLVTRRETLITLLEFALRGGDEERLQ</sequence>
<dbReference type="OrthoDB" id="9806457at2"/>
<dbReference type="KEGG" id="cmag:CBW24_02895"/>
<dbReference type="SMART" id="SM00464">
    <property type="entry name" value="LON"/>
    <property type="match status" value="1"/>
</dbReference>
<organism evidence="2 3">
    <name type="scientific">Pacificitalea manganoxidans</name>
    <dbReference type="NCBI Taxonomy" id="1411902"/>
    <lineage>
        <taxon>Bacteria</taxon>
        <taxon>Pseudomonadati</taxon>
        <taxon>Pseudomonadota</taxon>
        <taxon>Alphaproteobacteria</taxon>
        <taxon>Rhodobacterales</taxon>
        <taxon>Paracoccaceae</taxon>
        <taxon>Pacificitalea</taxon>
    </lineage>
</organism>
<protein>
    <submittedName>
        <fullName evidence="2">ATP-dependent protease</fullName>
    </submittedName>
</protein>
<dbReference type="Gene3D" id="2.30.130.40">
    <property type="entry name" value="LON domain-like"/>
    <property type="match status" value="1"/>
</dbReference>
<gene>
    <name evidence="2" type="ORF">CBW24_02895</name>
</gene>
<keyword evidence="2" id="KW-0645">Protease</keyword>
<dbReference type="GO" id="GO:0006508">
    <property type="term" value="P:proteolysis"/>
    <property type="evidence" value="ECO:0007669"/>
    <property type="project" value="UniProtKB-KW"/>
</dbReference>
<evidence type="ECO:0000313" key="2">
    <source>
        <dbReference type="EMBL" id="ATI41049.1"/>
    </source>
</evidence>
<dbReference type="InterPro" id="IPR015947">
    <property type="entry name" value="PUA-like_sf"/>
</dbReference>
<evidence type="ECO:0000313" key="3">
    <source>
        <dbReference type="Proteomes" id="UP000219050"/>
    </source>
</evidence>
<name>A0A291LWG7_9RHOB</name>
<dbReference type="GO" id="GO:0008233">
    <property type="term" value="F:peptidase activity"/>
    <property type="evidence" value="ECO:0007669"/>
    <property type="project" value="UniProtKB-KW"/>
</dbReference>
<dbReference type="Pfam" id="PF02190">
    <property type="entry name" value="LON_substr_bdg"/>
    <property type="match status" value="1"/>
</dbReference>
<keyword evidence="3" id="KW-1185">Reference proteome</keyword>
<dbReference type="PANTHER" id="PTHR46732">
    <property type="entry name" value="ATP-DEPENDENT PROTEASE LA (LON) DOMAIN PROTEIN"/>
    <property type="match status" value="1"/>
</dbReference>
<feature type="domain" description="Lon N-terminal" evidence="1">
    <location>
        <begin position="11"/>
        <end position="204"/>
    </location>
</feature>
<dbReference type="RefSeq" id="WP_088662358.1">
    <property type="nucleotide sequence ID" value="NZ_CP021404.1"/>
</dbReference>
<dbReference type="AlphaFoldDB" id="A0A291LWG7"/>
<dbReference type="PANTHER" id="PTHR46732:SF8">
    <property type="entry name" value="ATP-DEPENDENT PROTEASE LA (LON) DOMAIN PROTEIN"/>
    <property type="match status" value="1"/>
</dbReference>
<dbReference type="InterPro" id="IPR046336">
    <property type="entry name" value="Lon_prtase_N_sf"/>
</dbReference>
<keyword evidence="2" id="KW-0378">Hydrolase</keyword>
<reference evidence="2 3" key="1">
    <citation type="submission" date="2017-05" db="EMBL/GenBank/DDBJ databases">
        <title>Comparative genomic and metabolic analysis of manganese-oxidizing mechanisms in Celeribater manganoxidans DY25T: its adaption to the environment of polymetallic nodule.</title>
        <authorList>
            <person name="Wang X."/>
        </authorList>
    </citation>
    <scope>NUCLEOTIDE SEQUENCE [LARGE SCALE GENOMIC DNA]</scope>
    <source>
        <strain evidence="2 3">DY25</strain>
    </source>
</reference>